<dbReference type="PANTHER" id="PTHR12110:SF53">
    <property type="entry name" value="BLR5974 PROTEIN"/>
    <property type="match status" value="1"/>
</dbReference>
<keyword evidence="1" id="KW-0732">Signal</keyword>
<evidence type="ECO:0000259" key="2">
    <source>
        <dbReference type="Pfam" id="PF01261"/>
    </source>
</evidence>
<reference evidence="3" key="1">
    <citation type="submission" date="2020-08" db="EMBL/GenBank/DDBJ databases">
        <title>Winogradskyella ouciana sp. nov., isolated from the hadal seawater of the Mariana Trench.</title>
        <authorList>
            <person name="He X."/>
        </authorList>
    </citation>
    <scope>NUCLEOTIDE SEQUENCE [LARGE SCALE GENOMIC DNA]</scope>
    <source>
        <strain evidence="3">KCTC 52348</strain>
    </source>
</reference>
<gene>
    <name evidence="3" type="ORF">H7F21_06140</name>
</gene>
<protein>
    <submittedName>
        <fullName evidence="3">Sugar phosphate isomerase/epimerase</fullName>
    </submittedName>
</protein>
<feature type="chain" id="PRO_5032383130" evidence="1">
    <location>
        <begin position="27"/>
        <end position="305"/>
    </location>
</feature>
<dbReference type="InterPro" id="IPR036237">
    <property type="entry name" value="Xyl_isomerase-like_sf"/>
</dbReference>
<feature type="signal peptide" evidence="1">
    <location>
        <begin position="1"/>
        <end position="26"/>
    </location>
</feature>
<dbReference type="RefSeq" id="WP_185788322.1">
    <property type="nucleotide sequence ID" value="NZ_JACLCP010000001.1"/>
</dbReference>
<dbReference type="PANTHER" id="PTHR12110">
    <property type="entry name" value="HYDROXYPYRUVATE ISOMERASE"/>
    <property type="match status" value="1"/>
</dbReference>
<name>A0A842ITC0_9FLAO</name>
<keyword evidence="3" id="KW-0413">Isomerase</keyword>
<dbReference type="InterPro" id="IPR013022">
    <property type="entry name" value="Xyl_isomerase-like_TIM-brl"/>
</dbReference>
<proteinExistence type="predicted"/>
<feature type="domain" description="Xylose isomerase-like TIM barrel" evidence="2">
    <location>
        <begin position="67"/>
        <end position="296"/>
    </location>
</feature>
<evidence type="ECO:0000256" key="1">
    <source>
        <dbReference type="SAM" id="SignalP"/>
    </source>
</evidence>
<dbReference type="Proteomes" id="UP000533900">
    <property type="component" value="Unassembled WGS sequence"/>
</dbReference>
<dbReference type="AlphaFoldDB" id="A0A842ITC0"/>
<accession>A0A842ITC0</accession>
<sequence>MKNNRRDAIKKLIMAPLLLSFPALWSASSSTGRTETASSKRLQYSVNAYSFNDEFRSGEMDLFDMMEFASDIGLNAVDLTAYYFSSYPKLPKKSELFALKKRALELGLNISWTGIRNNFVTADVEARNRDLKMIKDWLDISSTIGSSILRIFTGRNQLEGYTKEQVKTWLVDAFKDCAQHGADVGVIAALQNHNEFLFTADEVISIIERVDSEWFGLILDISGLRTTSDPYAEAEKLAPYANYWFIKEHVYHNQVKRPTDMAKMAAMIKRHNFRGYVSFESLSDGNPKEIIKEMLAEFKMEFNKS</sequence>
<dbReference type="EMBL" id="JACLCP010000001">
    <property type="protein sequence ID" value="MBC2844667.1"/>
    <property type="molecule type" value="Genomic_DNA"/>
</dbReference>
<evidence type="ECO:0000313" key="3">
    <source>
        <dbReference type="EMBL" id="MBC2844667.1"/>
    </source>
</evidence>
<dbReference type="InterPro" id="IPR050312">
    <property type="entry name" value="IolE/XylAMocC-like"/>
</dbReference>
<dbReference type="Pfam" id="PF01261">
    <property type="entry name" value="AP_endonuc_2"/>
    <property type="match status" value="1"/>
</dbReference>
<organism evidence="3 4">
    <name type="scientific">Winogradskyella flava</name>
    <dbReference type="NCBI Taxonomy" id="1884876"/>
    <lineage>
        <taxon>Bacteria</taxon>
        <taxon>Pseudomonadati</taxon>
        <taxon>Bacteroidota</taxon>
        <taxon>Flavobacteriia</taxon>
        <taxon>Flavobacteriales</taxon>
        <taxon>Flavobacteriaceae</taxon>
        <taxon>Winogradskyella</taxon>
    </lineage>
</organism>
<keyword evidence="4" id="KW-1185">Reference proteome</keyword>
<comment type="caution">
    <text evidence="3">The sequence shown here is derived from an EMBL/GenBank/DDBJ whole genome shotgun (WGS) entry which is preliminary data.</text>
</comment>
<dbReference type="Gene3D" id="3.20.20.150">
    <property type="entry name" value="Divalent-metal-dependent TIM barrel enzymes"/>
    <property type="match status" value="1"/>
</dbReference>
<dbReference type="GO" id="GO:0016853">
    <property type="term" value="F:isomerase activity"/>
    <property type="evidence" value="ECO:0007669"/>
    <property type="project" value="UniProtKB-KW"/>
</dbReference>
<evidence type="ECO:0000313" key="4">
    <source>
        <dbReference type="Proteomes" id="UP000533900"/>
    </source>
</evidence>
<dbReference type="SUPFAM" id="SSF51658">
    <property type="entry name" value="Xylose isomerase-like"/>
    <property type="match status" value="1"/>
</dbReference>